<dbReference type="Gene3D" id="3.20.20.80">
    <property type="entry name" value="Glycosidases"/>
    <property type="match status" value="2"/>
</dbReference>
<dbReference type="STRING" id="33097.A0A150GCT7"/>
<comment type="similarity">
    <text evidence="1">Belongs to the glycosyl hydrolase 13 family.</text>
</comment>
<dbReference type="Proteomes" id="UP000075714">
    <property type="component" value="Unassembled WGS sequence"/>
</dbReference>
<evidence type="ECO:0000313" key="5">
    <source>
        <dbReference type="Proteomes" id="UP000075714"/>
    </source>
</evidence>
<proteinExistence type="inferred from homology"/>
<dbReference type="OrthoDB" id="204980at2759"/>
<dbReference type="InterPro" id="IPR017853">
    <property type="entry name" value="GH"/>
</dbReference>
<feature type="compositionally biased region" description="Basic and acidic residues" evidence="2">
    <location>
        <begin position="333"/>
        <end position="345"/>
    </location>
</feature>
<dbReference type="GO" id="GO:0004553">
    <property type="term" value="F:hydrolase activity, hydrolyzing O-glycosyl compounds"/>
    <property type="evidence" value="ECO:0007669"/>
    <property type="project" value="InterPro"/>
</dbReference>
<gene>
    <name evidence="4" type="ORF">GPECTOR_33g539</name>
</gene>
<dbReference type="Pfam" id="PF02922">
    <property type="entry name" value="CBM_48"/>
    <property type="match status" value="1"/>
</dbReference>
<feature type="domain" description="Glycoside hydrolase family 13 N-terminal" evidence="3">
    <location>
        <begin position="97"/>
        <end position="166"/>
    </location>
</feature>
<dbReference type="Gene3D" id="2.60.40.10">
    <property type="entry name" value="Immunoglobulins"/>
    <property type="match status" value="1"/>
</dbReference>
<evidence type="ECO:0000313" key="4">
    <source>
        <dbReference type="EMBL" id="KXZ47657.1"/>
    </source>
</evidence>
<feature type="region of interest" description="Disordered" evidence="2">
    <location>
        <begin position="333"/>
        <end position="357"/>
    </location>
</feature>
<organism evidence="4 5">
    <name type="scientific">Gonium pectorale</name>
    <name type="common">Green alga</name>
    <dbReference type="NCBI Taxonomy" id="33097"/>
    <lineage>
        <taxon>Eukaryota</taxon>
        <taxon>Viridiplantae</taxon>
        <taxon>Chlorophyta</taxon>
        <taxon>core chlorophytes</taxon>
        <taxon>Chlorophyceae</taxon>
        <taxon>CS clade</taxon>
        <taxon>Chlamydomonadales</taxon>
        <taxon>Volvocaceae</taxon>
        <taxon>Gonium</taxon>
    </lineage>
</organism>
<dbReference type="InterPro" id="IPR014756">
    <property type="entry name" value="Ig_E-set"/>
</dbReference>
<comment type="caution">
    <text evidence="4">The sequence shown here is derived from an EMBL/GenBank/DDBJ whole genome shotgun (WGS) entry which is preliminary data.</text>
</comment>
<dbReference type="InterPro" id="IPR013783">
    <property type="entry name" value="Ig-like_fold"/>
</dbReference>
<dbReference type="AlphaFoldDB" id="A0A150GCT7"/>
<sequence length="548" mass="57356">MLLHSPGLSAPVRRQRQGLSSSGIDRNVPIPFGQASVRPARSGREVLPAPRAAAVTVEAPRIAADPAAVSTARLFYEPSGQPASVVHGPVLTGKPEPLGASIDADTGAVNFAIFTSSASSVSLVLFTEADLAAGRSSFEVPLDPYVNRTGDVWHVMLPDLRDDLLYGEYGVQRLGHLRRTRCMYWAAAALPANPNAARRGRNGSGSPAGSFDWEGDRPLNLPMESLVIYEAHVRGFTAHESSGVAAPGTYAGMIERLDHLAALGVNAIELLPVFEFNELEYYSPIPGSDQYRWANNGGRQWRGGRGPSASVNFVTAHDGFTLADLVAYNTKHNEANGENNRDGEQHNNSWNCGEEGPSAKWDVNRLRQRQMRNLASALLLSCGVPMITMGDEYGHSKAGNNNTYCHDSELNYVSAAGHSTAASSAAAGPAAAAAGSTSRAGSASRTYRAASGSRSGAAAAATSDGGVTRSNWRSMLQDASDAVAAAAAAAAAAKAAATAATAAGRHLHAEGARPAAAGGAVSEEEAAALERAIRENRELRRRLGLDAV</sequence>
<protein>
    <recommendedName>
        <fullName evidence="3">Glycoside hydrolase family 13 N-terminal domain-containing protein</fullName>
    </recommendedName>
</protein>
<accession>A0A150GCT7</accession>
<evidence type="ECO:0000256" key="1">
    <source>
        <dbReference type="ARBA" id="ARBA00008061"/>
    </source>
</evidence>
<keyword evidence="5" id="KW-1185">Reference proteome</keyword>
<dbReference type="SUPFAM" id="SSF81296">
    <property type="entry name" value="E set domains"/>
    <property type="match status" value="1"/>
</dbReference>
<dbReference type="PANTHER" id="PTHR43002">
    <property type="entry name" value="GLYCOGEN DEBRANCHING ENZYME"/>
    <property type="match status" value="1"/>
</dbReference>
<dbReference type="EMBL" id="LSYV01000034">
    <property type="protein sequence ID" value="KXZ47657.1"/>
    <property type="molecule type" value="Genomic_DNA"/>
</dbReference>
<dbReference type="InterPro" id="IPR004193">
    <property type="entry name" value="Glyco_hydro_13_N"/>
</dbReference>
<dbReference type="SUPFAM" id="SSF51445">
    <property type="entry name" value="(Trans)glycosidases"/>
    <property type="match status" value="2"/>
</dbReference>
<feature type="region of interest" description="Disordered" evidence="2">
    <location>
        <begin position="1"/>
        <end position="35"/>
    </location>
</feature>
<dbReference type="GO" id="GO:0005975">
    <property type="term" value="P:carbohydrate metabolic process"/>
    <property type="evidence" value="ECO:0007669"/>
    <property type="project" value="InterPro"/>
</dbReference>
<evidence type="ECO:0000256" key="2">
    <source>
        <dbReference type="SAM" id="MobiDB-lite"/>
    </source>
</evidence>
<reference evidence="5" key="1">
    <citation type="journal article" date="2016" name="Nat. Commun.">
        <title>The Gonium pectorale genome demonstrates co-option of cell cycle regulation during the evolution of multicellularity.</title>
        <authorList>
            <person name="Hanschen E.R."/>
            <person name="Marriage T.N."/>
            <person name="Ferris P.J."/>
            <person name="Hamaji T."/>
            <person name="Toyoda A."/>
            <person name="Fujiyama A."/>
            <person name="Neme R."/>
            <person name="Noguchi H."/>
            <person name="Minakuchi Y."/>
            <person name="Suzuki M."/>
            <person name="Kawai-Toyooka H."/>
            <person name="Smith D.R."/>
            <person name="Sparks H."/>
            <person name="Anderson J."/>
            <person name="Bakaric R."/>
            <person name="Luria V."/>
            <person name="Karger A."/>
            <person name="Kirschner M.W."/>
            <person name="Durand P.M."/>
            <person name="Michod R.E."/>
            <person name="Nozaki H."/>
            <person name="Olson B.J."/>
        </authorList>
    </citation>
    <scope>NUCLEOTIDE SEQUENCE [LARGE SCALE GENOMIC DNA]</scope>
    <source>
        <strain evidence="5">NIES-2863</strain>
    </source>
</reference>
<evidence type="ECO:0000259" key="3">
    <source>
        <dbReference type="Pfam" id="PF02922"/>
    </source>
</evidence>
<name>A0A150GCT7_GONPE</name>